<organism evidence="1 2">
    <name type="scientific">Methylobacterium frigidaeris</name>
    <dbReference type="NCBI Taxonomy" id="2038277"/>
    <lineage>
        <taxon>Bacteria</taxon>
        <taxon>Pseudomonadati</taxon>
        <taxon>Pseudomonadota</taxon>
        <taxon>Alphaproteobacteria</taxon>
        <taxon>Hyphomicrobiales</taxon>
        <taxon>Methylobacteriaceae</taxon>
        <taxon>Methylobacterium</taxon>
    </lineage>
</organism>
<dbReference type="AlphaFoldDB" id="A0AA37HI80"/>
<evidence type="ECO:0000313" key="2">
    <source>
        <dbReference type="Proteomes" id="UP001055286"/>
    </source>
</evidence>
<name>A0AA37HI80_9HYPH</name>
<reference evidence="1" key="1">
    <citation type="journal article" date="2016" name="Front. Microbiol.">
        <title>Genome Sequence of the Piezophilic, Mesophilic Sulfate-Reducing Bacterium Desulfovibrio indicus J2T.</title>
        <authorList>
            <person name="Cao J."/>
            <person name="Maignien L."/>
            <person name="Shao Z."/>
            <person name="Alain K."/>
            <person name="Jebbar M."/>
        </authorList>
    </citation>
    <scope>NUCLEOTIDE SEQUENCE</scope>
    <source>
        <strain evidence="1">JCM 32048</strain>
    </source>
</reference>
<dbReference type="RefSeq" id="WP_238193018.1">
    <property type="nucleotide sequence ID" value="NZ_BPQJ01000044.1"/>
</dbReference>
<comment type="caution">
    <text evidence="1">The sequence shown here is derived from an EMBL/GenBank/DDBJ whole genome shotgun (WGS) entry which is preliminary data.</text>
</comment>
<keyword evidence="2" id="KW-1185">Reference proteome</keyword>
<gene>
    <name evidence="1" type="ORF">MPEAHAMD_5820</name>
</gene>
<reference evidence="1" key="2">
    <citation type="submission" date="2021-08" db="EMBL/GenBank/DDBJ databases">
        <authorList>
            <person name="Tani A."/>
            <person name="Ola A."/>
            <person name="Ogura Y."/>
            <person name="Katsura K."/>
            <person name="Hayashi T."/>
        </authorList>
    </citation>
    <scope>NUCLEOTIDE SEQUENCE</scope>
    <source>
        <strain evidence="1">JCM 32048</strain>
    </source>
</reference>
<evidence type="ECO:0000313" key="1">
    <source>
        <dbReference type="EMBL" id="GJD65625.1"/>
    </source>
</evidence>
<protein>
    <submittedName>
        <fullName evidence="1">Uncharacterized protein</fullName>
    </submittedName>
</protein>
<dbReference type="Proteomes" id="UP001055286">
    <property type="component" value="Unassembled WGS sequence"/>
</dbReference>
<proteinExistence type="predicted"/>
<dbReference type="EMBL" id="BPQJ01000044">
    <property type="protein sequence ID" value="GJD65625.1"/>
    <property type="molecule type" value="Genomic_DNA"/>
</dbReference>
<accession>A0AA37HI80</accession>
<sequence>MLRTPETFEVFYRKDKPGLRCAVLSDRPNPAFVRGEMWEYGGAVHAGEPVPPGFRLKPVREATRHTGYYLFHVLAD</sequence>